<evidence type="ECO:0000313" key="2">
    <source>
        <dbReference type="Proteomes" id="UP001552299"/>
    </source>
</evidence>
<sequence length="165" mass="18839">MPELITLIAYQFQGLNHLTHKRTVRHFWLDAHRSNGCNLGNAILRVIGAESWIDDFLRSTHLCQERTSPRNKIFLTRWLQHVNRLPPSQKLNKNDAVAVNITLDKKMTCHRIFGSHIAEEKKRENSSVPGILYPKVPITLVEMCSFCSSKAALARPKSETLGLKL</sequence>
<dbReference type="Proteomes" id="UP001552299">
    <property type="component" value="Unassembled WGS sequence"/>
</dbReference>
<accession>A0ABD0TWA3</accession>
<proteinExistence type="predicted"/>
<dbReference type="AlphaFoldDB" id="A0ABD0TWA3"/>
<protein>
    <submittedName>
        <fullName evidence="1">Uncharacterized protein</fullName>
    </submittedName>
</protein>
<comment type="caution">
    <text evidence="1">The sequence shown here is derived from an EMBL/GenBank/DDBJ whole genome shotgun (WGS) entry which is preliminary data.</text>
</comment>
<organism evidence="1 2">
    <name type="scientific">Dendrobium thyrsiflorum</name>
    <name type="common">Pinecone-like raceme dendrobium</name>
    <name type="synonym">Orchid</name>
    <dbReference type="NCBI Taxonomy" id="117978"/>
    <lineage>
        <taxon>Eukaryota</taxon>
        <taxon>Viridiplantae</taxon>
        <taxon>Streptophyta</taxon>
        <taxon>Embryophyta</taxon>
        <taxon>Tracheophyta</taxon>
        <taxon>Spermatophyta</taxon>
        <taxon>Magnoliopsida</taxon>
        <taxon>Liliopsida</taxon>
        <taxon>Asparagales</taxon>
        <taxon>Orchidaceae</taxon>
        <taxon>Epidendroideae</taxon>
        <taxon>Malaxideae</taxon>
        <taxon>Dendrobiinae</taxon>
        <taxon>Dendrobium</taxon>
    </lineage>
</organism>
<gene>
    <name evidence="1" type="ORF">M5K25_026070</name>
</gene>
<evidence type="ECO:0000313" key="1">
    <source>
        <dbReference type="EMBL" id="KAL0904001.1"/>
    </source>
</evidence>
<name>A0ABD0TWA3_DENTH</name>
<reference evidence="1 2" key="1">
    <citation type="journal article" date="2024" name="Plant Biotechnol. J.">
        <title>Dendrobium thyrsiflorum genome and its molecular insights into genes involved in important horticultural traits.</title>
        <authorList>
            <person name="Chen B."/>
            <person name="Wang J.Y."/>
            <person name="Zheng P.J."/>
            <person name="Li K.L."/>
            <person name="Liang Y.M."/>
            <person name="Chen X.F."/>
            <person name="Zhang C."/>
            <person name="Zhao X."/>
            <person name="He X."/>
            <person name="Zhang G.Q."/>
            <person name="Liu Z.J."/>
            <person name="Xu Q."/>
        </authorList>
    </citation>
    <scope>NUCLEOTIDE SEQUENCE [LARGE SCALE GENOMIC DNA]</scope>
    <source>
        <strain evidence="1">GZMU011</strain>
    </source>
</reference>
<dbReference type="EMBL" id="JANQDX010000019">
    <property type="protein sequence ID" value="KAL0904001.1"/>
    <property type="molecule type" value="Genomic_DNA"/>
</dbReference>
<keyword evidence="2" id="KW-1185">Reference proteome</keyword>